<feature type="region of interest" description="Disordered" evidence="2">
    <location>
        <begin position="431"/>
        <end position="489"/>
    </location>
</feature>
<comment type="similarity">
    <text evidence="1">Belongs to the NPR2 family.</text>
</comment>
<feature type="compositionally biased region" description="Low complexity" evidence="2">
    <location>
        <begin position="315"/>
        <end position="337"/>
    </location>
</feature>
<reference evidence="3" key="2">
    <citation type="submission" date="2020-02" db="EMBL/GenBank/DDBJ databases">
        <authorList>
            <person name="Gilchrist C.L.M."/>
            <person name="Chooi Y.-H."/>
        </authorList>
    </citation>
    <scope>NUCLEOTIDE SEQUENCE</scope>
    <source>
        <strain evidence="3">MST-FP2251</strain>
    </source>
</reference>
<dbReference type="PANTHER" id="PTHR12991">
    <property type="entry name" value="NITROGEN PERMEASE REGULATOR 2/TUMOR SUPPRESSOR CANDIDATE 4"/>
    <property type="match status" value="1"/>
</dbReference>
<evidence type="ECO:0000313" key="3">
    <source>
        <dbReference type="EMBL" id="KAF9883803.1"/>
    </source>
</evidence>
<dbReference type="AlphaFoldDB" id="A0AAD4CDF4"/>
<feature type="compositionally biased region" description="Low complexity" evidence="2">
    <location>
        <begin position="440"/>
        <end position="454"/>
    </location>
</feature>
<evidence type="ECO:0000256" key="2">
    <source>
        <dbReference type="SAM" id="MobiDB-lite"/>
    </source>
</evidence>
<dbReference type="InterPro" id="IPR009348">
    <property type="entry name" value="NPR2-like"/>
</dbReference>
<dbReference type="GO" id="GO:1904262">
    <property type="term" value="P:negative regulation of TORC1 signaling"/>
    <property type="evidence" value="ECO:0007669"/>
    <property type="project" value="TreeGrafter"/>
</dbReference>
<dbReference type="GO" id="GO:0010508">
    <property type="term" value="P:positive regulation of autophagy"/>
    <property type="evidence" value="ECO:0007669"/>
    <property type="project" value="TreeGrafter"/>
</dbReference>
<gene>
    <name evidence="3" type="primary">NPR2</name>
    <name evidence="3" type="ORF">FE257_002787</name>
</gene>
<dbReference type="EMBL" id="VCAU01000147">
    <property type="protein sequence ID" value="KAF9883803.1"/>
    <property type="molecule type" value="Genomic_DNA"/>
</dbReference>
<dbReference type="Proteomes" id="UP001194746">
    <property type="component" value="Unassembled WGS sequence"/>
</dbReference>
<name>A0AAD4CDF4_ASPNN</name>
<proteinExistence type="inferred from homology"/>
<organism evidence="3 4">
    <name type="scientific">Aspergillus nanangensis</name>
    <dbReference type="NCBI Taxonomy" id="2582783"/>
    <lineage>
        <taxon>Eukaryota</taxon>
        <taxon>Fungi</taxon>
        <taxon>Dikarya</taxon>
        <taxon>Ascomycota</taxon>
        <taxon>Pezizomycotina</taxon>
        <taxon>Eurotiomycetes</taxon>
        <taxon>Eurotiomycetidae</taxon>
        <taxon>Eurotiales</taxon>
        <taxon>Aspergillaceae</taxon>
        <taxon>Aspergillus</taxon>
        <taxon>Aspergillus subgen. Circumdati</taxon>
    </lineage>
</organism>
<evidence type="ECO:0000313" key="4">
    <source>
        <dbReference type="Proteomes" id="UP001194746"/>
    </source>
</evidence>
<sequence length="538" mass="59853">MIKAIFYSKFDTQEGPKVVHQVPDGAIVPSASAPLQPPFLTFSDISFFVIPRQELCGNLIQVCTNGYRILGYPICMRSARYERNEFIFNFCLVLAEEQDFSTYKSVVRKLADLMHGLEEQNGFLYRDTSKSGEGKVYSLCETLMEDLNNYCECMIPIDELNTLNIKLFPVYPAPAHIKAWHVPLFTVRYQTFMDENWDLTMQRIVPHINGVNSVRIISALADTDFSLTCRAVRHLLYYGCLFLLDIFSFSAIYAPTAQFSSAIASDEEMQRECARYVNTTFATTTTAASLSNLPRFTNPDAVWPPVEGPTGGGTSDIASSSGAGSPPTTPLPSSAATVTLESQDPHPHSQLTTIAERGKEHEVVDGVGLIELYASLKQGQNVKQWYMQHSRQLAYIDIRRFITFGIIKGFLYRVHKYAYATGLPAPPIKSSHHVGGGLTSGPSSRGPGTGTNSPYATSAGDDPAPIEQHSSSVQSGSRTGPFNDDEYEEEDYVDDKTLSKYLDGMHCFDQICTELEISEKDLTARLKRYHGEVMIIHR</sequence>
<accession>A0AAD4CDF4</accession>
<dbReference type="GO" id="GO:1990130">
    <property type="term" value="C:GATOR1 complex"/>
    <property type="evidence" value="ECO:0007669"/>
    <property type="project" value="TreeGrafter"/>
</dbReference>
<dbReference type="GO" id="GO:0005774">
    <property type="term" value="C:vacuolar membrane"/>
    <property type="evidence" value="ECO:0007669"/>
    <property type="project" value="TreeGrafter"/>
</dbReference>
<dbReference type="PANTHER" id="PTHR12991:SF10">
    <property type="entry name" value="GATOR COMPLEX PROTEIN NPRL2"/>
    <property type="match status" value="1"/>
</dbReference>
<keyword evidence="4" id="KW-1185">Reference proteome</keyword>
<evidence type="ECO:0000256" key="1">
    <source>
        <dbReference type="ARBA" id="ARBA00008433"/>
    </source>
</evidence>
<feature type="region of interest" description="Disordered" evidence="2">
    <location>
        <begin position="301"/>
        <end position="349"/>
    </location>
</feature>
<protein>
    <submittedName>
        <fullName evidence="3">Nitrogen permease regulator 2</fullName>
    </submittedName>
</protein>
<comment type="caution">
    <text evidence="3">The sequence shown here is derived from an EMBL/GenBank/DDBJ whole genome shotgun (WGS) entry which is preliminary data.</text>
</comment>
<dbReference type="Pfam" id="PF06218">
    <property type="entry name" value="NPR2"/>
    <property type="match status" value="1"/>
</dbReference>
<dbReference type="GO" id="GO:0005096">
    <property type="term" value="F:GTPase activator activity"/>
    <property type="evidence" value="ECO:0007669"/>
    <property type="project" value="TreeGrafter"/>
</dbReference>
<reference evidence="3" key="1">
    <citation type="journal article" date="2019" name="Beilstein J. Org. Chem.">
        <title>Nanangenines: drimane sesquiterpenoids as the dominant metabolite cohort of a novel Australian fungus, Aspergillus nanangensis.</title>
        <authorList>
            <person name="Lacey H.J."/>
            <person name="Gilchrist C.L.M."/>
            <person name="Crombie A."/>
            <person name="Kalaitzis J.A."/>
            <person name="Vuong D."/>
            <person name="Rutledge P.J."/>
            <person name="Turner P."/>
            <person name="Pitt J.I."/>
            <person name="Lacey E."/>
            <person name="Chooi Y.H."/>
            <person name="Piggott A.M."/>
        </authorList>
    </citation>
    <scope>NUCLEOTIDE SEQUENCE</scope>
    <source>
        <strain evidence="3">MST-FP2251</strain>
    </source>
</reference>
<feature type="compositionally biased region" description="Polar residues" evidence="2">
    <location>
        <begin position="468"/>
        <end position="480"/>
    </location>
</feature>